<dbReference type="AlphaFoldDB" id="A0A1H8TAY0"/>
<dbReference type="RefSeq" id="WP_090321114.1">
    <property type="nucleotide sequence ID" value="NZ_FNOE01000024.1"/>
</dbReference>
<dbReference type="InterPro" id="IPR016772">
    <property type="entry name" value="UCP020408"/>
</dbReference>
<evidence type="ECO:0000256" key="1">
    <source>
        <dbReference type="ARBA" id="ARBA00007189"/>
    </source>
</evidence>
<accession>A0A1H8TAY0</accession>
<proteinExistence type="inferred from homology"/>
<keyword evidence="3" id="KW-1185">Reference proteome</keyword>
<evidence type="ECO:0000313" key="2">
    <source>
        <dbReference type="EMBL" id="SEO88031.1"/>
    </source>
</evidence>
<reference evidence="3" key="1">
    <citation type="submission" date="2016-10" db="EMBL/GenBank/DDBJ databases">
        <authorList>
            <person name="Varghese N."/>
            <person name="Submissions S."/>
        </authorList>
    </citation>
    <scope>NUCLEOTIDE SEQUENCE [LARGE SCALE GENOMIC DNA]</scope>
    <source>
        <strain evidence="3">Nm76</strain>
    </source>
</reference>
<name>A0A1H8TAY0_9PROT</name>
<evidence type="ECO:0008006" key="4">
    <source>
        <dbReference type="Google" id="ProtNLM"/>
    </source>
</evidence>
<dbReference type="STRING" id="42354.SAMN05216333_12324"/>
<dbReference type="OrthoDB" id="8592530at2"/>
<dbReference type="EMBL" id="FODO01000023">
    <property type="protein sequence ID" value="SEO88031.1"/>
    <property type="molecule type" value="Genomic_DNA"/>
</dbReference>
<organism evidence="2 3">
    <name type="scientific">Nitrosomonas oligotropha</name>
    <dbReference type="NCBI Taxonomy" id="42354"/>
    <lineage>
        <taxon>Bacteria</taxon>
        <taxon>Pseudomonadati</taxon>
        <taxon>Pseudomonadota</taxon>
        <taxon>Betaproteobacteria</taxon>
        <taxon>Nitrosomonadales</taxon>
        <taxon>Nitrosomonadaceae</taxon>
        <taxon>Nitrosomonas</taxon>
    </lineage>
</organism>
<gene>
    <name evidence="2" type="ORF">SAMN05216333_12324</name>
</gene>
<comment type="similarity">
    <text evidence="1">Belongs to the UPF0751 family.</text>
</comment>
<sequence length="114" mass="13211">MTVLIVGGDYVTSFKQLIATQHNARIEHWSGRAKGFNKRQLPHETQLIIVICDLINHNFANSIKDQANRNGIPLVYCHRSVNELRRKLKDIYPTDKGSCCNSFCEQRNLTRKYH</sequence>
<protein>
    <recommendedName>
        <fullName evidence="4">DUF2325 domain-containing protein</fullName>
    </recommendedName>
</protein>
<dbReference type="Proteomes" id="UP000198814">
    <property type="component" value="Unassembled WGS sequence"/>
</dbReference>
<evidence type="ECO:0000313" key="3">
    <source>
        <dbReference type="Proteomes" id="UP000198814"/>
    </source>
</evidence>
<dbReference type="Pfam" id="PF10087">
    <property type="entry name" value="DUF2325"/>
    <property type="match status" value="1"/>
</dbReference>